<evidence type="ECO:0000256" key="3">
    <source>
        <dbReference type="PROSITE-ProRule" id="PRU00221"/>
    </source>
</evidence>
<evidence type="ECO:0000256" key="2">
    <source>
        <dbReference type="ARBA" id="ARBA00022737"/>
    </source>
</evidence>
<dbReference type="SUPFAM" id="SSF50978">
    <property type="entry name" value="WD40 repeat-like"/>
    <property type="match status" value="1"/>
</dbReference>
<dbReference type="PROSITE" id="PS00678">
    <property type="entry name" value="WD_REPEATS_1"/>
    <property type="match status" value="1"/>
</dbReference>
<evidence type="ECO:0000259" key="5">
    <source>
        <dbReference type="SMART" id="SM00256"/>
    </source>
</evidence>
<dbReference type="AlphaFoldDB" id="A0A7S2HKM1"/>
<evidence type="ECO:0000256" key="4">
    <source>
        <dbReference type="SAM" id="MobiDB-lite"/>
    </source>
</evidence>
<dbReference type="Gene3D" id="2.130.10.10">
    <property type="entry name" value="YVTN repeat-like/Quinoprotein amine dehydrogenase"/>
    <property type="match status" value="2"/>
</dbReference>
<feature type="compositionally biased region" description="Acidic residues" evidence="4">
    <location>
        <begin position="319"/>
        <end position="345"/>
    </location>
</feature>
<keyword evidence="1 3" id="KW-0853">WD repeat</keyword>
<evidence type="ECO:0000256" key="1">
    <source>
        <dbReference type="ARBA" id="ARBA00022574"/>
    </source>
</evidence>
<dbReference type="InterPro" id="IPR015943">
    <property type="entry name" value="WD40/YVTN_repeat-like_dom_sf"/>
</dbReference>
<dbReference type="EMBL" id="HBGU01050553">
    <property type="protein sequence ID" value="CAD9493215.1"/>
    <property type="molecule type" value="Transcribed_RNA"/>
</dbReference>
<feature type="region of interest" description="Disordered" evidence="4">
    <location>
        <begin position="299"/>
        <end position="345"/>
    </location>
</feature>
<reference evidence="6" key="1">
    <citation type="submission" date="2021-01" db="EMBL/GenBank/DDBJ databases">
        <authorList>
            <person name="Corre E."/>
            <person name="Pelletier E."/>
            <person name="Niang G."/>
            <person name="Scheremetjew M."/>
            <person name="Finn R."/>
            <person name="Kale V."/>
            <person name="Holt S."/>
            <person name="Cochrane G."/>
            <person name="Meng A."/>
            <person name="Brown T."/>
            <person name="Cohen L."/>
        </authorList>
    </citation>
    <scope>NUCLEOTIDE SEQUENCE</scope>
    <source>
        <strain evidence="6">UTEX LB 985</strain>
    </source>
</reference>
<dbReference type="SMART" id="SM00256">
    <property type="entry name" value="FBOX"/>
    <property type="match status" value="1"/>
</dbReference>
<dbReference type="SUPFAM" id="SSF81383">
    <property type="entry name" value="F-box domain"/>
    <property type="match status" value="1"/>
</dbReference>
<dbReference type="PRINTS" id="PR00320">
    <property type="entry name" value="GPROTEINBRPT"/>
</dbReference>
<accession>A0A7S2HKM1</accession>
<dbReference type="PANTHER" id="PTHR19848">
    <property type="entry name" value="WD40 REPEAT PROTEIN"/>
    <property type="match status" value="1"/>
</dbReference>
<dbReference type="InterPro" id="IPR036322">
    <property type="entry name" value="WD40_repeat_dom_sf"/>
</dbReference>
<dbReference type="PANTHER" id="PTHR19848:SF8">
    <property type="entry name" value="F-BOX AND WD REPEAT DOMAIN CONTAINING 7"/>
    <property type="match status" value="1"/>
</dbReference>
<feature type="domain" description="F-box" evidence="5">
    <location>
        <begin position="57"/>
        <end position="98"/>
    </location>
</feature>
<dbReference type="InterPro" id="IPR001680">
    <property type="entry name" value="WD40_rpt"/>
</dbReference>
<name>A0A7S2HKM1_9EUKA</name>
<dbReference type="InterPro" id="IPR019775">
    <property type="entry name" value="WD40_repeat_CS"/>
</dbReference>
<dbReference type="InterPro" id="IPR020472">
    <property type="entry name" value="WD40_PAC1"/>
</dbReference>
<dbReference type="PROSITE" id="PS50294">
    <property type="entry name" value="WD_REPEATS_REGION"/>
    <property type="match status" value="2"/>
</dbReference>
<feature type="repeat" description="WD" evidence="3">
    <location>
        <begin position="467"/>
        <end position="514"/>
    </location>
</feature>
<dbReference type="PROSITE" id="PS50082">
    <property type="entry name" value="WD_REPEATS_2"/>
    <property type="match status" value="2"/>
</dbReference>
<feature type="repeat" description="WD" evidence="3">
    <location>
        <begin position="152"/>
        <end position="184"/>
    </location>
</feature>
<dbReference type="Pfam" id="PF00400">
    <property type="entry name" value="WD40"/>
    <property type="match status" value="3"/>
</dbReference>
<protein>
    <recommendedName>
        <fullName evidence="5">F-box domain-containing protein</fullName>
    </recommendedName>
</protein>
<sequence>MADRAAALMLSGRPRKTDDADTLTEAMPGDASSAGKAALQQPDSDSPVMPEALTEAMPADLLSHMFETLPLHTLGVATSVSQRWRDACASTATPLWKSQAVNLGYLWGWSEHAAQVRAACVGGWKGYVQRERLLEQLWCQPQGSALRARVLVAGHKHWVPSILMDAKSRELVTCSYDGTIRFWSDADAARPACFSVLTAGPNEGFSCIHAMPHPRGSVMLAAGSELGHVHIWEVWRPEDSADAKAARLQSEVSSRAAKQNADFLPLQTLPQPSVEQGPWSASVAIAAVDAAAGIGGQQAVESDDEGLVNDGWGAGSDMSFDEVNGEDDDDHDDDQDDDHYDDHGDEEMTAWQEGMRQGFPMSPRPQFACKIACWCSAHDFVQSILMLPGAVVVSGGDSGFVRLHKLGSESGQLPISLQGHSGAVMCLDAPRPEDGTSDATSSTIFSGSVDHTVGKWDLCAGVRTATLEGHTRSVHCLALAHGSGAAAGSNLLMTGSRDHTIKVWDLRTHACEHTLVGHSGSVTCIGSHGWRLVSGGGYNRGVDDDEVLSVDTSLKLWDLRKLSSSATYAPVWSRQAPSPAEPPQVFGQQPPGDPVLSLQLHESKLLTSHGGKQWTARIWDLDEL</sequence>
<organism evidence="6">
    <name type="scientific">Haptolina brevifila</name>
    <dbReference type="NCBI Taxonomy" id="156173"/>
    <lineage>
        <taxon>Eukaryota</taxon>
        <taxon>Haptista</taxon>
        <taxon>Haptophyta</taxon>
        <taxon>Prymnesiophyceae</taxon>
        <taxon>Prymnesiales</taxon>
        <taxon>Prymnesiaceae</taxon>
        <taxon>Haptolina</taxon>
    </lineage>
</organism>
<evidence type="ECO:0000313" key="6">
    <source>
        <dbReference type="EMBL" id="CAD9493215.1"/>
    </source>
</evidence>
<dbReference type="SMART" id="SM00320">
    <property type="entry name" value="WD40"/>
    <property type="match status" value="7"/>
</dbReference>
<dbReference type="InterPro" id="IPR001810">
    <property type="entry name" value="F-box_dom"/>
</dbReference>
<keyword evidence="2" id="KW-0677">Repeat</keyword>
<feature type="region of interest" description="Disordered" evidence="4">
    <location>
        <begin position="573"/>
        <end position="592"/>
    </location>
</feature>
<dbReference type="InterPro" id="IPR036047">
    <property type="entry name" value="F-box-like_dom_sf"/>
</dbReference>
<gene>
    <name evidence="6" type="ORF">CBRE1094_LOCUS27551</name>
</gene>
<proteinExistence type="predicted"/>
<dbReference type="Gene3D" id="1.20.1280.50">
    <property type="match status" value="1"/>
</dbReference>
<feature type="region of interest" description="Disordered" evidence="4">
    <location>
        <begin position="1"/>
        <end position="48"/>
    </location>
</feature>